<dbReference type="InterPro" id="IPR001709">
    <property type="entry name" value="Flavoprot_Pyr_Nucl_cyt_Rdtase"/>
</dbReference>
<dbReference type="InterPro" id="IPR017938">
    <property type="entry name" value="Riboflavin_synthase-like_b-brl"/>
</dbReference>
<keyword evidence="9" id="KW-0479">Metal-binding</keyword>
<dbReference type="InterPro" id="IPR004030">
    <property type="entry name" value="NOS_N"/>
</dbReference>
<dbReference type="Gene3D" id="2.40.30.10">
    <property type="entry name" value="Translation factors"/>
    <property type="match status" value="1"/>
</dbReference>
<name>A0ABQ9EAR5_TEGGR</name>
<keyword evidence="8" id="KW-0288">FMN</keyword>
<dbReference type="InterPro" id="IPR023173">
    <property type="entry name" value="NADPH_Cyt_P450_Rdtase_alpha"/>
</dbReference>
<gene>
    <name evidence="16" type="ORF">KUTeg_022114</name>
</gene>
<evidence type="ECO:0000313" key="16">
    <source>
        <dbReference type="EMBL" id="KAJ8300595.1"/>
    </source>
</evidence>
<dbReference type="SUPFAM" id="SSF56512">
    <property type="entry name" value="Nitric oxide (NO) synthase oxygenase domain"/>
    <property type="match status" value="1"/>
</dbReference>
<evidence type="ECO:0000256" key="3">
    <source>
        <dbReference type="ARBA" id="ARBA00001974"/>
    </source>
</evidence>
<protein>
    <recommendedName>
        <fullName evidence="5">nitric-oxide synthase (NADPH)</fullName>
        <ecNumber evidence="5">1.14.13.39</ecNumber>
    </recommendedName>
</protein>
<dbReference type="EC" id="1.14.13.39" evidence="5"/>
<evidence type="ECO:0000256" key="10">
    <source>
        <dbReference type="ARBA" id="ARBA00022827"/>
    </source>
</evidence>
<evidence type="ECO:0000313" key="17">
    <source>
        <dbReference type="Proteomes" id="UP001217089"/>
    </source>
</evidence>
<comment type="cofactor">
    <cofactor evidence="3">
        <name>FAD</name>
        <dbReference type="ChEBI" id="CHEBI:57692"/>
    </cofactor>
</comment>
<evidence type="ECO:0000256" key="9">
    <source>
        <dbReference type="ARBA" id="ARBA00022723"/>
    </source>
</evidence>
<dbReference type="InterPro" id="IPR044940">
    <property type="entry name" value="NOS_dom_2"/>
</dbReference>
<dbReference type="Pfam" id="PF00667">
    <property type="entry name" value="FAD_binding_1"/>
    <property type="match status" value="2"/>
</dbReference>
<dbReference type="EMBL" id="JARBDR010000919">
    <property type="protein sequence ID" value="KAJ8300595.1"/>
    <property type="molecule type" value="Genomic_DNA"/>
</dbReference>
<dbReference type="Proteomes" id="UP001217089">
    <property type="component" value="Unassembled WGS sequence"/>
</dbReference>
<dbReference type="InterPro" id="IPR039261">
    <property type="entry name" value="FNR_nucleotide-bd"/>
</dbReference>
<keyword evidence="7" id="KW-0285">Flavoprotein</keyword>
<dbReference type="InterPro" id="IPR044943">
    <property type="entry name" value="NOS_dom_1"/>
</dbReference>
<evidence type="ECO:0000256" key="6">
    <source>
        <dbReference type="ARBA" id="ARBA00022617"/>
    </source>
</evidence>
<comment type="caution">
    <text evidence="16">The sequence shown here is derived from an EMBL/GenBank/DDBJ whole genome shotgun (WGS) entry which is preliminary data.</text>
</comment>
<dbReference type="PROSITE" id="PS60001">
    <property type="entry name" value="NOS"/>
    <property type="match status" value="1"/>
</dbReference>
<dbReference type="InterPro" id="IPR050607">
    <property type="entry name" value="NOS"/>
</dbReference>
<dbReference type="Gene3D" id="3.40.50.360">
    <property type="match status" value="1"/>
</dbReference>
<dbReference type="InterPro" id="IPR029039">
    <property type="entry name" value="Flavoprotein-like_sf"/>
</dbReference>
<evidence type="ECO:0000256" key="7">
    <source>
        <dbReference type="ARBA" id="ARBA00022630"/>
    </source>
</evidence>
<evidence type="ECO:0000256" key="5">
    <source>
        <dbReference type="ARBA" id="ARBA00012989"/>
    </source>
</evidence>
<dbReference type="PIRSF" id="PIRSF000333">
    <property type="entry name" value="NOS"/>
    <property type="match status" value="1"/>
</dbReference>
<dbReference type="InterPro" id="IPR003097">
    <property type="entry name" value="CysJ-like_FAD-binding"/>
</dbReference>
<organism evidence="16 17">
    <name type="scientific">Tegillarca granosa</name>
    <name type="common">Malaysian cockle</name>
    <name type="synonym">Anadara granosa</name>
    <dbReference type="NCBI Taxonomy" id="220873"/>
    <lineage>
        <taxon>Eukaryota</taxon>
        <taxon>Metazoa</taxon>
        <taxon>Spiralia</taxon>
        <taxon>Lophotrochozoa</taxon>
        <taxon>Mollusca</taxon>
        <taxon>Bivalvia</taxon>
        <taxon>Autobranchia</taxon>
        <taxon>Pteriomorphia</taxon>
        <taxon>Arcoida</taxon>
        <taxon>Arcoidea</taxon>
        <taxon>Arcidae</taxon>
        <taxon>Tegillarca</taxon>
    </lineage>
</organism>
<evidence type="ECO:0000256" key="14">
    <source>
        <dbReference type="ARBA" id="ARBA00023004"/>
    </source>
</evidence>
<dbReference type="Pfam" id="PF00175">
    <property type="entry name" value="NAD_binding_1"/>
    <property type="match status" value="1"/>
</dbReference>
<dbReference type="Gene3D" id="3.90.1230.10">
    <property type="entry name" value="Nitric Oxide Synthase, Chain A, domain 3"/>
    <property type="match status" value="1"/>
</dbReference>
<dbReference type="InterPro" id="IPR036119">
    <property type="entry name" value="NOS_N_sf"/>
</dbReference>
<evidence type="ECO:0000256" key="4">
    <source>
        <dbReference type="ARBA" id="ARBA00006267"/>
    </source>
</evidence>
<dbReference type="Pfam" id="PF02898">
    <property type="entry name" value="NO_synthase"/>
    <property type="match status" value="1"/>
</dbReference>
<dbReference type="Gene3D" id="1.20.990.10">
    <property type="entry name" value="NADPH-cytochrome p450 Reductase, Chain A, domain 3"/>
    <property type="match status" value="1"/>
</dbReference>
<dbReference type="InterPro" id="IPR044944">
    <property type="entry name" value="NOS_dom_3"/>
</dbReference>
<sequence>MSGVPCSGSLCKGSIVNGFTKEYGLLKTRIILIKEAKDFIDSYFTSVEKLNSHEHYQRWNEISKSIDSTGTYQLKYEELCFGCKLAWRNAPRCIGRIQWNNLQVFDARNAKTCSDMFDAICRHISYCTNKGKIRSGITVFPHMTGKDEDFRIWNSQLIRYAGYQQSDGTILGDPISVEFTEVCQKLGWKGKGTMFDLLPLVLQINGNDPEVFDLPEDIILEVSLKHPRYPWFEHLGLKWYGLPSVSSMTLECGGLIFTAAPFSGWYMSTEIGARDLCDTQRYNLTEIVAIKMELDTKSITTLWKDKAILEVNVAVLHSFQKAGVTIIDHHSASESFMKFMEDENRLRGGCPADWVWIVPPISGSATQVFHQEMLLYQLKPSFDNVRGDPWSSHCWKSNKLKKLFEKRKLSLKSVGWFAMAVAIFMKMVSVKRVNCTILYATVTGNALRYANILERMFKTTFNVQEFAKEVRMVTERKRRRQTLLIEMVIDKNDGLSYKPGDHIGIFPSNNDKNVNYIISRFSKSVMVDEPIKVVRNIKKTSTEMATFATEKTDERKLVELAEDSNLYKTWRNEKYPSLCDVLKEFPSIKIYPEFLLTQFPVLKERFYSISSSSDIYPGEVHLTVGVVKYKKNDLDFEVVTLFCIYSKSIYLHFDRTPVFHLPANRSLPILMIGAGTGIAPFRSFWQQRKYDMETEVNENFGDMYLFFGCRDPIIDHIYHQELQKAEKEGAITKVFNAYSRQKGKQKVYVQDLVRNNHELITSEIIKKDGHIYVCGGTNMAKDVSSALTDIIKKAYVVSSQEAASIVQGLRDSNRYHEELYGPSVIPKY</sequence>
<evidence type="ECO:0000256" key="1">
    <source>
        <dbReference type="ARBA" id="ARBA00001917"/>
    </source>
</evidence>
<evidence type="ECO:0000259" key="15">
    <source>
        <dbReference type="PROSITE" id="PS51384"/>
    </source>
</evidence>
<evidence type="ECO:0000256" key="8">
    <source>
        <dbReference type="ARBA" id="ARBA00022643"/>
    </source>
</evidence>
<evidence type="ECO:0000256" key="2">
    <source>
        <dbReference type="ARBA" id="ARBA00001970"/>
    </source>
</evidence>
<dbReference type="InterPro" id="IPR001433">
    <property type="entry name" value="OxRdtase_FAD/NAD-bd"/>
</dbReference>
<dbReference type="InterPro" id="IPR012144">
    <property type="entry name" value="NOS_euk"/>
</dbReference>
<dbReference type="PRINTS" id="PR00371">
    <property type="entry name" value="FPNCR"/>
</dbReference>
<keyword evidence="14" id="KW-0408">Iron</keyword>
<comment type="cofactor">
    <cofactor evidence="2">
        <name>heme b</name>
        <dbReference type="ChEBI" id="CHEBI:60344"/>
    </cofactor>
</comment>
<evidence type="ECO:0000256" key="13">
    <source>
        <dbReference type="ARBA" id="ARBA00023002"/>
    </source>
</evidence>
<dbReference type="PANTHER" id="PTHR43410">
    <property type="entry name" value="NITRIC OXIDE SYNTHASE OXYGENASE"/>
    <property type="match status" value="1"/>
</dbReference>
<evidence type="ECO:0000256" key="12">
    <source>
        <dbReference type="ARBA" id="ARBA00022860"/>
    </source>
</evidence>
<evidence type="ECO:0000256" key="11">
    <source>
        <dbReference type="ARBA" id="ARBA00022857"/>
    </source>
</evidence>
<dbReference type="Gene3D" id="3.90.440.10">
    <property type="entry name" value="Nitric Oxide Synthase,Heme Domain,Chain A domain 2"/>
    <property type="match status" value="1"/>
</dbReference>
<dbReference type="Gene3D" id="3.40.50.80">
    <property type="entry name" value="Nucleotide-binding domain of ferredoxin-NADP reductase (FNR) module"/>
    <property type="match status" value="1"/>
</dbReference>
<dbReference type="InterPro" id="IPR017927">
    <property type="entry name" value="FAD-bd_FR_type"/>
</dbReference>
<accession>A0ABQ9EAR5</accession>
<reference evidence="16 17" key="1">
    <citation type="submission" date="2022-12" db="EMBL/GenBank/DDBJ databases">
        <title>Chromosome-level genome of Tegillarca granosa.</title>
        <authorList>
            <person name="Kim J."/>
        </authorList>
    </citation>
    <scope>NUCLEOTIDE SEQUENCE [LARGE SCALE GENOMIC DNA]</scope>
    <source>
        <strain evidence="16">Teg-2019</strain>
        <tissue evidence="16">Adductor muscle</tissue>
    </source>
</reference>
<dbReference type="PROSITE" id="PS51384">
    <property type="entry name" value="FAD_FR"/>
    <property type="match status" value="1"/>
</dbReference>
<dbReference type="SUPFAM" id="SSF52343">
    <property type="entry name" value="Ferredoxin reductase-like, C-terminal NADP-linked domain"/>
    <property type="match status" value="1"/>
</dbReference>
<comment type="cofactor">
    <cofactor evidence="1">
        <name>FMN</name>
        <dbReference type="ChEBI" id="CHEBI:58210"/>
    </cofactor>
</comment>
<proteinExistence type="inferred from homology"/>
<dbReference type="PANTHER" id="PTHR43410:SF1">
    <property type="entry name" value="NITRIC OXIDE SYNTHASE"/>
    <property type="match status" value="1"/>
</dbReference>
<comment type="similarity">
    <text evidence="4">Belongs to the NOS family.</text>
</comment>
<keyword evidence="6" id="KW-0349">Heme</keyword>
<keyword evidence="10" id="KW-0274">FAD</keyword>
<keyword evidence="12" id="KW-0112">Calmodulin-binding</keyword>
<feature type="domain" description="FAD-binding FR-type" evidence="15">
    <location>
        <begin position="456"/>
        <end position="687"/>
    </location>
</feature>
<dbReference type="Gene3D" id="3.90.340.10">
    <property type="entry name" value="Nitric Oxide Synthase, Chain A, domain 1"/>
    <property type="match status" value="1"/>
</dbReference>
<keyword evidence="11" id="KW-0521">NADP</keyword>
<keyword evidence="13" id="KW-0560">Oxidoreductase</keyword>
<dbReference type="SUPFAM" id="SSF63380">
    <property type="entry name" value="Riboflavin synthase domain-like"/>
    <property type="match status" value="1"/>
</dbReference>
<keyword evidence="17" id="KW-1185">Reference proteome</keyword>